<feature type="domain" description="Flagellar motor switch protein FliN-like C-terminal" evidence="2">
    <location>
        <begin position="218"/>
        <end position="287"/>
    </location>
</feature>
<evidence type="ECO:0000259" key="2">
    <source>
        <dbReference type="Pfam" id="PF01052"/>
    </source>
</evidence>
<evidence type="ECO:0000313" key="4">
    <source>
        <dbReference type="Proteomes" id="UP001191082"/>
    </source>
</evidence>
<dbReference type="SUPFAM" id="SSF101801">
    <property type="entry name" value="Surface presentation of antigens (SPOA)"/>
    <property type="match status" value="1"/>
</dbReference>
<dbReference type="InterPro" id="IPR036429">
    <property type="entry name" value="SpoA-like_sf"/>
</dbReference>
<dbReference type="Proteomes" id="UP001191082">
    <property type="component" value="Unassembled WGS sequence"/>
</dbReference>
<feature type="region of interest" description="Disordered" evidence="1">
    <location>
        <begin position="1"/>
        <end position="24"/>
    </location>
</feature>
<feature type="region of interest" description="Disordered" evidence="1">
    <location>
        <begin position="288"/>
        <end position="307"/>
    </location>
</feature>
<reference evidence="3 4" key="1">
    <citation type="submission" date="2019-05" db="EMBL/GenBank/DDBJ databases">
        <title>Marivita sp. nov. isolated from sea sediment.</title>
        <authorList>
            <person name="Kim W."/>
        </authorList>
    </citation>
    <scope>NUCLEOTIDE SEQUENCE [LARGE SCALE GENOMIC DNA]</scope>
    <source>
        <strain evidence="3 4">CAU 1492</strain>
    </source>
</reference>
<feature type="region of interest" description="Disordered" evidence="1">
    <location>
        <begin position="348"/>
        <end position="385"/>
    </location>
</feature>
<dbReference type="Pfam" id="PF01052">
    <property type="entry name" value="FliMN_C"/>
    <property type="match status" value="1"/>
</dbReference>
<feature type="compositionally biased region" description="Acidic residues" evidence="1">
    <location>
        <begin position="371"/>
        <end position="381"/>
    </location>
</feature>
<name>A0ABY2XDJ2_9RHOB</name>
<accession>A0ABY2XDJ2</accession>
<sequence>MKDQGVVTTKLRKLAAGRDGPQGGGGRSILRALRLGAARAGRDVFSMALSVIGITQTRVLQDALPDHLSDDTLLILMDGPERRTGVMSLDRSGLMALIQQQTMNAVFPGDPSERAYTSTDAALIAPLAESILNLSTDIAESLADKACLRGYRFGARSADVRSVMLTVEAERFRIFDLTLEFGGGVRQGKMCIALPEVDPPKPAGDKANTSQRMMEAAVGAARAELDVVIGTVKGTLQDLAGLQPGALVTLEPRPSLSHAVIYGITGNRIATARLGQTGGVRAVRLNETPGMGQGARPPAGFNPGALPGAEDMPPDMGQMPEMPMPGSMVNGPAAWDDAGGSDIDLPMSLPDGLGEDDGEDAAPLPMAFGDISDDNPGDDFEMPAMSTMEISSLAGLTDQDEEES</sequence>
<dbReference type="InterPro" id="IPR001543">
    <property type="entry name" value="FliN-like_C"/>
</dbReference>
<protein>
    <submittedName>
        <fullName evidence="3">FliM/FliN family flagellar motor switch protein</fullName>
    </submittedName>
</protein>
<evidence type="ECO:0000256" key="1">
    <source>
        <dbReference type="SAM" id="MobiDB-lite"/>
    </source>
</evidence>
<dbReference type="Gene3D" id="2.30.330.10">
    <property type="entry name" value="SpoA-like"/>
    <property type="match status" value="1"/>
</dbReference>
<dbReference type="EMBL" id="VCPC01000001">
    <property type="protein sequence ID" value="TMV15044.1"/>
    <property type="molecule type" value="Genomic_DNA"/>
</dbReference>
<proteinExistence type="predicted"/>
<keyword evidence="3" id="KW-0966">Cell projection</keyword>
<comment type="caution">
    <text evidence="3">The sequence shown here is derived from an EMBL/GenBank/DDBJ whole genome shotgun (WGS) entry which is preliminary data.</text>
</comment>
<keyword evidence="3" id="KW-0282">Flagellum</keyword>
<gene>
    <name evidence="3" type="ORF">FGK64_03490</name>
</gene>
<dbReference type="RefSeq" id="WP_138862392.1">
    <property type="nucleotide sequence ID" value="NZ_VCPC01000001.1"/>
</dbReference>
<organism evidence="3 4">
    <name type="scientific">Arenibacterium halophilum</name>
    <dbReference type="NCBI Taxonomy" id="2583821"/>
    <lineage>
        <taxon>Bacteria</taxon>
        <taxon>Pseudomonadati</taxon>
        <taxon>Pseudomonadota</taxon>
        <taxon>Alphaproteobacteria</taxon>
        <taxon>Rhodobacterales</taxon>
        <taxon>Paracoccaceae</taxon>
        <taxon>Arenibacterium</taxon>
    </lineage>
</organism>
<keyword evidence="4" id="KW-1185">Reference proteome</keyword>
<keyword evidence="3" id="KW-0969">Cilium</keyword>
<evidence type="ECO:0000313" key="3">
    <source>
        <dbReference type="EMBL" id="TMV15044.1"/>
    </source>
</evidence>